<dbReference type="Proteomes" id="UP000243579">
    <property type="component" value="Unassembled WGS sequence"/>
</dbReference>
<sequence>MLDEAFRKQQKHRQLELQYQHLREARDRLDHEHAVLTKVMAKTAADLKACRAAAQISEEATQDKSQELARLKQELVHARAARDKVGALEHRCELQAQALDALAQENTVLREKYAAAADDVLALTNERHIMAERLAHERSVREGLIEKYEEYLHRSPVSPRSPMGSDHGEGFFSHASQRAWQQRSLFHELSVHLRQEYQHKPLPSLVPETWPQWLLCRTRAGLHRWWTVRSLALLWRRPPLSAWKASIAFATDWRVYWIAATSGVWLPLYALSRGLEALVEDTKPAAKA</sequence>
<organism evidence="2 3">
    <name type="scientific">Achlya hypogyna</name>
    <name type="common">Oomycete</name>
    <name type="synonym">Protoachlya hypogyna</name>
    <dbReference type="NCBI Taxonomy" id="1202772"/>
    <lineage>
        <taxon>Eukaryota</taxon>
        <taxon>Sar</taxon>
        <taxon>Stramenopiles</taxon>
        <taxon>Oomycota</taxon>
        <taxon>Saprolegniomycetes</taxon>
        <taxon>Saprolegniales</taxon>
        <taxon>Achlyaceae</taxon>
        <taxon>Achlya</taxon>
    </lineage>
</organism>
<keyword evidence="1" id="KW-0175">Coiled coil</keyword>
<evidence type="ECO:0000256" key="1">
    <source>
        <dbReference type="SAM" id="Coils"/>
    </source>
</evidence>
<proteinExistence type="predicted"/>
<comment type="caution">
    <text evidence="2">The sequence shown here is derived from an EMBL/GenBank/DDBJ whole genome shotgun (WGS) entry which is preliminary data.</text>
</comment>
<accession>A0A1V9YIQ2</accession>
<keyword evidence="3" id="KW-1185">Reference proteome</keyword>
<name>A0A1V9YIQ2_ACHHY</name>
<dbReference type="AlphaFoldDB" id="A0A1V9YIQ2"/>
<protein>
    <submittedName>
        <fullName evidence="2">Uncharacterized protein</fullName>
    </submittedName>
</protein>
<evidence type="ECO:0000313" key="3">
    <source>
        <dbReference type="Proteomes" id="UP000243579"/>
    </source>
</evidence>
<feature type="coiled-coil region" evidence="1">
    <location>
        <begin position="12"/>
        <end position="119"/>
    </location>
</feature>
<gene>
    <name evidence="2" type="ORF">ACHHYP_11666</name>
</gene>
<evidence type="ECO:0000313" key="2">
    <source>
        <dbReference type="EMBL" id="OQR85595.1"/>
    </source>
</evidence>
<dbReference type="EMBL" id="JNBR01001648">
    <property type="protein sequence ID" value="OQR85595.1"/>
    <property type="molecule type" value="Genomic_DNA"/>
</dbReference>
<dbReference type="OrthoDB" id="10293401at2759"/>
<reference evidence="2 3" key="1">
    <citation type="journal article" date="2014" name="Genome Biol. Evol.">
        <title>The secreted proteins of Achlya hypogyna and Thraustotheca clavata identify the ancestral oomycete secretome and reveal gene acquisitions by horizontal gene transfer.</title>
        <authorList>
            <person name="Misner I."/>
            <person name="Blouin N."/>
            <person name="Leonard G."/>
            <person name="Richards T.A."/>
            <person name="Lane C.E."/>
        </authorList>
    </citation>
    <scope>NUCLEOTIDE SEQUENCE [LARGE SCALE GENOMIC DNA]</scope>
    <source>
        <strain evidence="2 3">ATCC 48635</strain>
    </source>
</reference>